<proteinExistence type="predicted"/>
<dbReference type="AlphaFoldDB" id="A0AAV5UUL9"/>
<feature type="compositionally biased region" description="Basic and acidic residues" evidence="1">
    <location>
        <begin position="15"/>
        <end position="26"/>
    </location>
</feature>
<reference evidence="2" key="1">
    <citation type="submission" date="2023-10" db="EMBL/GenBank/DDBJ databases">
        <title>Genome assembly of Pristionchus species.</title>
        <authorList>
            <person name="Yoshida K."/>
            <person name="Sommer R.J."/>
        </authorList>
    </citation>
    <scope>NUCLEOTIDE SEQUENCE</scope>
    <source>
        <strain evidence="2">RS5133</strain>
    </source>
</reference>
<feature type="non-terminal residue" evidence="2">
    <location>
        <position position="1"/>
    </location>
</feature>
<dbReference type="Proteomes" id="UP001432322">
    <property type="component" value="Unassembled WGS sequence"/>
</dbReference>
<dbReference type="Gene3D" id="4.10.1000.30">
    <property type="match status" value="1"/>
</dbReference>
<feature type="region of interest" description="Disordered" evidence="1">
    <location>
        <begin position="1"/>
        <end position="89"/>
    </location>
</feature>
<evidence type="ECO:0000313" key="3">
    <source>
        <dbReference type="Proteomes" id="UP001432322"/>
    </source>
</evidence>
<evidence type="ECO:0000313" key="2">
    <source>
        <dbReference type="EMBL" id="GMT09850.1"/>
    </source>
</evidence>
<comment type="caution">
    <text evidence="2">The sequence shown here is derived from an EMBL/GenBank/DDBJ whole genome shotgun (WGS) entry which is preliminary data.</text>
</comment>
<dbReference type="EMBL" id="BTSY01000001">
    <property type="protein sequence ID" value="GMT09850.1"/>
    <property type="molecule type" value="Genomic_DNA"/>
</dbReference>
<organism evidence="2 3">
    <name type="scientific">Pristionchus fissidentatus</name>
    <dbReference type="NCBI Taxonomy" id="1538716"/>
    <lineage>
        <taxon>Eukaryota</taxon>
        <taxon>Metazoa</taxon>
        <taxon>Ecdysozoa</taxon>
        <taxon>Nematoda</taxon>
        <taxon>Chromadorea</taxon>
        <taxon>Rhabditida</taxon>
        <taxon>Rhabditina</taxon>
        <taxon>Diplogasteromorpha</taxon>
        <taxon>Diplogasteroidea</taxon>
        <taxon>Neodiplogasteridae</taxon>
        <taxon>Pristionchus</taxon>
    </lineage>
</organism>
<feature type="compositionally biased region" description="Polar residues" evidence="1">
    <location>
        <begin position="1"/>
        <end position="12"/>
    </location>
</feature>
<name>A0AAV5UUL9_9BILA</name>
<accession>A0AAV5UUL9</accession>
<feature type="compositionally biased region" description="Pro residues" evidence="1">
    <location>
        <begin position="60"/>
        <end position="71"/>
    </location>
</feature>
<sequence length="169" mass="18933">VRSSIEKYTTNLFQEAERESESRSFEQRFAQSEPVSAPPKSILKSTNIQPSQTVADTIESPPPSPAPPSPSVPRSTNQQPQNEGPKTASAKCMHYPHCDPPYGEICNFLHPTIECRNFGTPNCPGVYCRFIHPICPNDERKCNDNDCVYHHVKSTPTLLRRHGVKMNAE</sequence>
<feature type="compositionally biased region" description="Polar residues" evidence="1">
    <location>
        <begin position="43"/>
        <end position="55"/>
    </location>
</feature>
<keyword evidence="3" id="KW-1185">Reference proteome</keyword>
<protein>
    <recommendedName>
        <fullName evidence="4">Zinc finger CCCH domain-containing protein 14</fullName>
    </recommendedName>
</protein>
<evidence type="ECO:0008006" key="4">
    <source>
        <dbReference type="Google" id="ProtNLM"/>
    </source>
</evidence>
<gene>
    <name evidence="2" type="ORF">PFISCL1PPCAC_1147</name>
</gene>
<evidence type="ECO:0000256" key="1">
    <source>
        <dbReference type="SAM" id="MobiDB-lite"/>
    </source>
</evidence>
<feature type="non-terminal residue" evidence="2">
    <location>
        <position position="169"/>
    </location>
</feature>